<evidence type="ECO:0000256" key="5">
    <source>
        <dbReference type="ARBA" id="ARBA00025335"/>
    </source>
</evidence>
<evidence type="ECO:0000313" key="8">
    <source>
        <dbReference type="Proteomes" id="UP000265541"/>
    </source>
</evidence>
<comment type="similarity">
    <text evidence="1">Belongs to the staphylokinase family.</text>
</comment>
<accession>A0A3A0W3K2</accession>
<feature type="signal peptide" evidence="6">
    <location>
        <begin position="1"/>
        <end position="25"/>
    </location>
</feature>
<sequence>MKQYKKGLVFSLLICSMALASPFNAQVNASSTNSNSFKIGGDREYQEISGPHLIVNVNGLDKNGNEILNPRFVEFPLKAGDVLNKEEIIKYVEWTLDATDYNKYRVIDFAPNSKVQVSYFDKVEKRDVTKEFPITDKGFIIPDLSQHITNPGFTLVTDVIIEEKTNK</sequence>
<keyword evidence="4" id="KW-0617">Plasminogen activation</keyword>
<dbReference type="RefSeq" id="WP_119484637.1">
    <property type="nucleotide sequence ID" value="NZ_QYJN01000002.1"/>
</dbReference>
<evidence type="ECO:0000313" key="7">
    <source>
        <dbReference type="EMBL" id="RIP35861.1"/>
    </source>
</evidence>
<keyword evidence="3 6" id="KW-0732">Signal</keyword>
<evidence type="ECO:0000256" key="3">
    <source>
        <dbReference type="ARBA" id="ARBA00022729"/>
    </source>
</evidence>
<evidence type="ECO:0000256" key="1">
    <source>
        <dbReference type="ARBA" id="ARBA00008347"/>
    </source>
</evidence>
<feature type="chain" id="PRO_5017450625" description="Staphylokinase" evidence="6">
    <location>
        <begin position="26"/>
        <end position="167"/>
    </location>
</feature>
<name>A0A3A0W3K2_STAGA</name>
<dbReference type="OrthoDB" id="2408229at2"/>
<evidence type="ECO:0000256" key="2">
    <source>
        <dbReference type="ARBA" id="ARBA00013865"/>
    </source>
</evidence>
<dbReference type="Proteomes" id="UP000265541">
    <property type="component" value="Unassembled WGS sequence"/>
</dbReference>
<dbReference type="InterPro" id="IPR004093">
    <property type="entry name" value="SAK"/>
</dbReference>
<dbReference type="Pfam" id="PF02821">
    <property type="entry name" value="Staphylokinase"/>
    <property type="match status" value="1"/>
</dbReference>
<gene>
    <name evidence="7" type="ORF">BUZ14_04195</name>
</gene>
<comment type="caution">
    <text evidence="7">The sequence shown here is derived from an EMBL/GenBank/DDBJ whole genome shotgun (WGS) entry which is preliminary data.</text>
</comment>
<dbReference type="InterPro" id="IPR036120">
    <property type="entry name" value="SAK/SK_sf"/>
</dbReference>
<dbReference type="GO" id="GO:0005576">
    <property type="term" value="C:extracellular region"/>
    <property type="evidence" value="ECO:0007669"/>
    <property type="project" value="InterPro"/>
</dbReference>
<proteinExistence type="inferred from homology"/>
<organism evidence="7 8">
    <name type="scientific">Staphylococcus gallinarum</name>
    <dbReference type="NCBI Taxonomy" id="1293"/>
    <lineage>
        <taxon>Bacteria</taxon>
        <taxon>Bacillati</taxon>
        <taxon>Bacillota</taxon>
        <taxon>Bacilli</taxon>
        <taxon>Bacillales</taxon>
        <taxon>Staphylococcaceae</taxon>
        <taxon>Staphylococcus</taxon>
    </lineage>
</organism>
<dbReference type="Gene3D" id="3.10.20.130">
    <property type="match status" value="1"/>
</dbReference>
<evidence type="ECO:0000256" key="4">
    <source>
        <dbReference type="ARBA" id="ARBA00023202"/>
    </source>
</evidence>
<protein>
    <recommendedName>
        <fullName evidence="2">Staphylokinase</fullName>
    </recommendedName>
</protein>
<dbReference type="SUPFAM" id="SSF54328">
    <property type="entry name" value="Staphylokinase/streptokinase"/>
    <property type="match status" value="1"/>
</dbReference>
<keyword evidence="7" id="KW-0418">Kinase</keyword>
<keyword evidence="7" id="KW-0808">Transferase</keyword>
<evidence type="ECO:0000256" key="6">
    <source>
        <dbReference type="SAM" id="SignalP"/>
    </source>
</evidence>
<dbReference type="GO" id="GO:0016301">
    <property type="term" value="F:kinase activity"/>
    <property type="evidence" value="ECO:0007669"/>
    <property type="project" value="UniProtKB-KW"/>
</dbReference>
<dbReference type="AlphaFoldDB" id="A0A3A0W3K2"/>
<dbReference type="EMBL" id="QYJN01000002">
    <property type="protein sequence ID" value="RIP35861.1"/>
    <property type="molecule type" value="Genomic_DNA"/>
</dbReference>
<comment type="function">
    <text evidence="5">Potent plasminogen activator that converts plasminogen into plasmin. It forms a 1:1 complex with plasmin, which in turn activates other plasminogen molecules.</text>
</comment>
<reference evidence="7 8" key="1">
    <citation type="journal article" date="2016" name="Front. Microbiol.">
        <title>Comprehensive Phylogenetic Analysis of Bovine Non-aureus Staphylococci Species Based on Whole-Genome Sequencing.</title>
        <authorList>
            <person name="Naushad S."/>
            <person name="Barkema H.W."/>
            <person name="Luby C."/>
            <person name="Condas L.A."/>
            <person name="Nobrega D.B."/>
            <person name="Carson D.A."/>
            <person name="De Buck J."/>
        </authorList>
    </citation>
    <scope>NUCLEOTIDE SEQUENCE [LARGE SCALE GENOMIC DNA]</scope>
    <source>
        <strain evidence="7 8">SNUC 4781</strain>
    </source>
</reference>